<sequence>MAPLSGVPVSRCPQPVSPVAGSREVAFGARPGAGSRLRGPCPEPEAVSGARPRKRCGNTALARTCGPTAEHSDFEEGEFVILRRVTSTGVASLACAALVLSAATPATAANVKVGDVQQALEALVKTGHVVGAIGAVYVDGKRIKTGSAGSRLLGGKGGAIPPTARYRIGSQTKAMTATAVLQLVREGKLSVDDKLSAVLPEVAEKDLVERADEITVRNLIQLTSGIPDYLGPDTSSPTRDYRPADLLAASRRNPRPVEVGTFNYSNTNYILLGMIVEKLSGRSLAAELDRRLFAPLGMRATYLPTKATEGIKGPHGHGYAPDASGTMRDADQLNATTMLGAGGVVSTLHDVSAFQRAFRQGRLLPQSLSKLITDPPPGQSPPPSGGPCAGNPEFAAGGGGSAPGFTAATITSSDGRLQFAVSLTLAMDDAERASTPSRITNALKSVFCPAT</sequence>
<feature type="compositionally biased region" description="Pro residues" evidence="1">
    <location>
        <begin position="374"/>
        <end position="385"/>
    </location>
</feature>
<dbReference type="InterPro" id="IPR050491">
    <property type="entry name" value="AmpC-like"/>
</dbReference>
<dbReference type="EMBL" id="VCKX01000049">
    <property type="protein sequence ID" value="TMR34077.1"/>
    <property type="molecule type" value="Genomic_DNA"/>
</dbReference>
<gene>
    <name evidence="3" type="ORF">ETD85_18095</name>
</gene>
<feature type="region of interest" description="Disordered" evidence="1">
    <location>
        <begin position="368"/>
        <end position="400"/>
    </location>
</feature>
<evidence type="ECO:0000256" key="1">
    <source>
        <dbReference type="SAM" id="MobiDB-lite"/>
    </source>
</evidence>
<reference evidence="3 4" key="1">
    <citation type="submission" date="2019-05" db="EMBL/GenBank/DDBJ databases">
        <title>Draft genome sequence of Nonomuraea zeae DSM 100528.</title>
        <authorList>
            <person name="Saricaoglu S."/>
            <person name="Isik K."/>
        </authorList>
    </citation>
    <scope>NUCLEOTIDE SEQUENCE [LARGE SCALE GENOMIC DNA]</scope>
    <source>
        <strain evidence="3 4">DSM 100528</strain>
    </source>
</reference>
<evidence type="ECO:0000313" key="3">
    <source>
        <dbReference type="EMBL" id="TMR34077.1"/>
    </source>
</evidence>
<evidence type="ECO:0000259" key="2">
    <source>
        <dbReference type="Pfam" id="PF00144"/>
    </source>
</evidence>
<dbReference type="OrthoDB" id="3499702at2"/>
<organism evidence="3 4">
    <name type="scientific">Nonomuraea zeae</name>
    <dbReference type="NCBI Taxonomy" id="1642303"/>
    <lineage>
        <taxon>Bacteria</taxon>
        <taxon>Bacillati</taxon>
        <taxon>Actinomycetota</taxon>
        <taxon>Actinomycetes</taxon>
        <taxon>Streptosporangiales</taxon>
        <taxon>Streptosporangiaceae</taxon>
        <taxon>Nonomuraea</taxon>
    </lineage>
</organism>
<feature type="domain" description="Beta-lactamase-related" evidence="2">
    <location>
        <begin position="116"/>
        <end position="390"/>
    </location>
</feature>
<dbReference type="AlphaFoldDB" id="A0A5S4GME0"/>
<evidence type="ECO:0000313" key="4">
    <source>
        <dbReference type="Proteomes" id="UP000306628"/>
    </source>
</evidence>
<dbReference type="PANTHER" id="PTHR46825">
    <property type="entry name" value="D-ALANYL-D-ALANINE-CARBOXYPEPTIDASE/ENDOPEPTIDASE AMPH"/>
    <property type="match status" value="1"/>
</dbReference>
<dbReference type="InterPro" id="IPR001466">
    <property type="entry name" value="Beta-lactam-related"/>
</dbReference>
<keyword evidence="3" id="KW-0378">Hydrolase</keyword>
<dbReference type="SUPFAM" id="SSF56601">
    <property type="entry name" value="beta-lactamase/transpeptidase-like"/>
    <property type="match status" value="1"/>
</dbReference>
<dbReference type="Pfam" id="PF00144">
    <property type="entry name" value="Beta-lactamase"/>
    <property type="match status" value="1"/>
</dbReference>
<keyword evidence="4" id="KW-1185">Reference proteome</keyword>
<accession>A0A5S4GME0</accession>
<protein>
    <submittedName>
        <fullName evidence="3">Serine hydrolase</fullName>
    </submittedName>
</protein>
<dbReference type="GO" id="GO:0016787">
    <property type="term" value="F:hydrolase activity"/>
    <property type="evidence" value="ECO:0007669"/>
    <property type="project" value="UniProtKB-KW"/>
</dbReference>
<dbReference type="InterPro" id="IPR012338">
    <property type="entry name" value="Beta-lactam/transpept-like"/>
</dbReference>
<dbReference type="Proteomes" id="UP000306628">
    <property type="component" value="Unassembled WGS sequence"/>
</dbReference>
<proteinExistence type="predicted"/>
<comment type="caution">
    <text evidence="3">The sequence shown here is derived from an EMBL/GenBank/DDBJ whole genome shotgun (WGS) entry which is preliminary data.</text>
</comment>
<name>A0A5S4GME0_9ACTN</name>
<dbReference type="PANTHER" id="PTHR46825:SF7">
    <property type="entry name" value="D-ALANYL-D-ALANINE CARBOXYPEPTIDASE"/>
    <property type="match status" value="1"/>
</dbReference>
<dbReference type="Gene3D" id="3.40.710.10">
    <property type="entry name" value="DD-peptidase/beta-lactamase superfamily"/>
    <property type="match status" value="1"/>
</dbReference>